<proteinExistence type="predicted"/>
<dbReference type="Proteomes" id="UP000039865">
    <property type="component" value="Unassembled WGS sequence"/>
</dbReference>
<organism evidence="1 2">
    <name type="scientific">Stylonychia lemnae</name>
    <name type="common">Ciliate</name>
    <dbReference type="NCBI Taxonomy" id="5949"/>
    <lineage>
        <taxon>Eukaryota</taxon>
        <taxon>Sar</taxon>
        <taxon>Alveolata</taxon>
        <taxon>Ciliophora</taxon>
        <taxon>Intramacronucleata</taxon>
        <taxon>Spirotrichea</taxon>
        <taxon>Stichotrichia</taxon>
        <taxon>Sporadotrichida</taxon>
        <taxon>Oxytrichidae</taxon>
        <taxon>Stylonychinae</taxon>
        <taxon>Stylonychia</taxon>
    </lineage>
</organism>
<dbReference type="AlphaFoldDB" id="A0A078ATP2"/>
<reference evidence="1 2" key="1">
    <citation type="submission" date="2014-06" db="EMBL/GenBank/DDBJ databases">
        <authorList>
            <person name="Swart Estienne"/>
        </authorList>
    </citation>
    <scope>NUCLEOTIDE SEQUENCE [LARGE SCALE GENOMIC DNA]</scope>
    <source>
        <strain evidence="1 2">130c</strain>
    </source>
</reference>
<gene>
    <name evidence="1" type="primary">Contig14936.g15918</name>
    <name evidence="1" type="ORF">STYLEM_14426</name>
</gene>
<evidence type="ECO:0000313" key="2">
    <source>
        <dbReference type="Proteomes" id="UP000039865"/>
    </source>
</evidence>
<dbReference type="EMBL" id="CCKQ01013659">
    <property type="protein sequence ID" value="CDW85351.1"/>
    <property type="molecule type" value="Genomic_DNA"/>
</dbReference>
<name>A0A078ATP2_STYLE</name>
<keyword evidence="2" id="KW-1185">Reference proteome</keyword>
<sequence length="238" mass="28019">MLVDYSKCKLCSCNSGYPAQYVCAFQDTCRGLPLYCEEENCSDQHNHKIQKITTAMQNILNEQWQFGENVSTYKTNFIDRSANYLPLINYYSVSQKELEIQNSPQENQEKKYQYLDQTITITSGLHTNVMKFINKLEDLQSEYKLEEMNQICKEEGSKLRQIYDQISTLGPMDEQLLWNIYEEPILSDYVNPELMSKFSPQNWNTYHGLKIKALKSKLEKQEQGFQEFKMQVFAKLQI</sequence>
<dbReference type="InParanoid" id="A0A078ATP2"/>
<evidence type="ECO:0000313" key="1">
    <source>
        <dbReference type="EMBL" id="CDW85351.1"/>
    </source>
</evidence>
<protein>
    <submittedName>
        <fullName evidence="1">Uncharacterized protein</fullName>
    </submittedName>
</protein>
<accession>A0A078ATP2</accession>